<dbReference type="Proteomes" id="UP000268014">
    <property type="component" value="Unassembled WGS sequence"/>
</dbReference>
<dbReference type="OrthoDB" id="10427712at2759"/>
<dbReference type="EMBL" id="UZAF01018354">
    <property type="protein sequence ID" value="VDO50782.1"/>
    <property type="molecule type" value="Genomic_DNA"/>
</dbReference>
<organism evidence="3">
    <name type="scientific">Haemonchus placei</name>
    <name type="common">Barber's pole worm</name>
    <dbReference type="NCBI Taxonomy" id="6290"/>
    <lineage>
        <taxon>Eukaryota</taxon>
        <taxon>Metazoa</taxon>
        <taxon>Ecdysozoa</taxon>
        <taxon>Nematoda</taxon>
        <taxon>Chromadorea</taxon>
        <taxon>Rhabditida</taxon>
        <taxon>Rhabditina</taxon>
        <taxon>Rhabditomorpha</taxon>
        <taxon>Strongyloidea</taxon>
        <taxon>Trichostrongylidae</taxon>
        <taxon>Haemonchus</taxon>
    </lineage>
</organism>
<accession>A0A0N4WQW4</accession>
<reference evidence="3" key="1">
    <citation type="submission" date="2017-02" db="UniProtKB">
        <authorList>
            <consortium name="WormBaseParasite"/>
        </authorList>
    </citation>
    <scope>IDENTIFICATION</scope>
</reference>
<proteinExistence type="predicted"/>
<protein>
    <submittedName>
        <fullName evidence="3">Transposase</fullName>
    </submittedName>
</protein>
<dbReference type="OMA" id="QLWIISS"/>
<sequence>MRKGKLLSEFEKGQILAKKDRDCRIVESRKVWVGVTQLWIISSGILKPMEPEEVLDVLRSFPTETSAVF</sequence>
<gene>
    <name evidence="1" type="ORF">HPLM_LOCUS13834</name>
</gene>
<name>A0A0N4WQW4_HAEPC</name>
<keyword evidence="2" id="KW-1185">Reference proteome</keyword>
<dbReference type="WBParaSite" id="HPLM_0001384201-mRNA-1">
    <property type="protein sequence ID" value="HPLM_0001384201-mRNA-1"/>
    <property type="gene ID" value="HPLM_0001384201"/>
</dbReference>
<reference evidence="1 2" key="2">
    <citation type="submission" date="2018-11" db="EMBL/GenBank/DDBJ databases">
        <authorList>
            <consortium name="Pathogen Informatics"/>
        </authorList>
    </citation>
    <scope>NUCLEOTIDE SEQUENCE [LARGE SCALE GENOMIC DNA]</scope>
    <source>
        <strain evidence="1 2">MHpl1</strain>
    </source>
</reference>
<dbReference type="AlphaFoldDB" id="A0A0N4WQW4"/>
<evidence type="ECO:0000313" key="1">
    <source>
        <dbReference type="EMBL" id="VDO50782.1"/>
    </source>
</evidence>
<evidence type="ECO:0000313" key="2">
    <source>
        <dbReference type="Proteomes" id="UP000268014"/>
    </source>
</evidence>
<evidence type="ECO:0000313" key="3">
    <source>
        <dbReference type="WBParaSite" id="HPLM_0001384201-mRNA-1"/>
    </source>
</evidence>